<evidence type="ECO:0000256" key="8">
    <source>
        <dbReference type="RuleBase" id="RU004516"/>
    </source>
</evidence>
<keyword evidence="9" id="KW-0028">Amino-acid biosynthesis</keyword>
<evidence type="ECO:0000256" key="6">
    <source>
        <dbReference type="PIRSR" id="PIRSR006468-1"/>
    </source>
</evidence>
<dbReference type="InterPro" id="IPR005786">
    <property type="entry name" value="B_amino_transII"/>
</dbReference>
<dbReference type="EC" id="2.6.1.42" evidence="9"/>
<evidence type="ECO:0000313" key="12">
    <source>
        <dbReference type="Proteomes" id="UP000775872"/>
    </source>
</evidence>
<accession>A0A9N9ZMA4</accession>
<dbReference type="InterPro" id="IPR001544">
    <property type="entry name" value="Aminotrans_IV"/>
</dbReference>
<comment type="cofactor">
    <cofactor evidence="1 8">
        <name>pyridoxal 5'-phosphate</name>
        <dbReference type="ChEBI" id="CHEBI:597326"/>
    </cofactor>
</comment>
<dbReference type="GO" id="GO:0004084">
    <property type="term" value="F:branched-chain-amino-acid transaminase activity"/>
    <property type="evidence" value="ECO:0007669"/>
    <property type="project" value="UniProtKB-EC"/>
</dbReference>
<dbReference type="Gene3D" id="3.30.470.10">
    <property type="match status" value="1"/>
</dbReference>
<evidence type="ECO:0000256" key="2">
    <source>
        <dbReference type="ARBA" id="ARBA00009320"/>
    </source>
</evidence>
<sequence length="416" mass="45671">MSPSASSPAAAQPVGTNGQEPTKTYREMDASTMTTSLVPEAEQLPVPGLQDPGRLTQKLTTAHMVQAPWVAGEGWGPPHMGPYGKIALEPTASVLHYATESFEGMKVYRGYDGKVRLFRPWLNCERMNKSNARVCLPAIDSDQLLAVISKFLAIECRRWLPEPGSHLYLRPATIGSGSALGIQRPPEALFFLFAALFPQSSHEPSPGMRLLASDSDVIRAWPGGFGGSKVGANYGPAMVAQAKARENSCGQTLWLFGEDRQVTEAGASNFFVVWKRKDSDVLELVTASLDTEVILDGITRRSVLDLARQRLTKDSADLPEGFQPVQVVERTFNMDEIVEAQKEGRLIEAFVSGTAMFVMPISEILYDGINVTLPRTVGEDGTKLPVAKYSYTIKTWLSDIMFGKVEHEWAYVIDEN</sequence>
<dbReference type="PIRSF" id="PIRSF006468">
    <property type="entry name" value="BCAT1"/>
    <property type="match status" value="1"/>
</dbReference>
<comment type="catalytic activity">
    <reaction evidence="9">
        <text>L-leucine + 2-oxoglutarate = 4-methyl-2-oxopentanoate + L-glutamate</text>
        <dbReference type="Rhea" id="RHEA:18321"/>
        <dbReference type="ChEBI" id="CHEBI:16810"/>
        <dbReference type="ChEBI" id="CHEBI:17865"/>
        <dbReference type="ChEBI" id="CHEBI:29985"/>
        <dbReference type="ChEBI" id="CHEBI:57427"/>
        <dbReference type="EC" id="2.6.1.42"/>
    </reaction>
</comment>
<evidence type="ECO:0000313" key="11">
    <source>
        <dbReference type="EMBL" id="CAH0057770.1"/>
    </source>
</evidence>
<dbReference type="Pfam" id="PF01063">
    <property type="entry name" value="Aminotran_4"/>
    <property type="match status" value="1"/>
</dbReference>
<organism evidence="11 12">
    <name type="scientific">Clonostachys solani</name>
    <dbReference type="NCBI Taxonomy" id="160281"/>
    <lineage>
        <taxon>Eukaryota</taxon>
        <taxon>Fungi</taxon>
        <taxon>Dikarya</taxon>
        <taxon>Ascomycota</taxon>
        <taxon>Pezizomycotina</taxon>
        <taxon>Sordariomycetes</taxon>
        <taxon>Hypocreomycetidae</taxon>
        <taxon>Hypocreales</taxon>
        <taxon>Bionectriaceae</taxon>
        <taxon>Clonostachys</taxon>
    </lineage>
</organism>
<keyword evidence="3 9" id="KW-0032">Aminotransferase</keyword>
<dbReference type="SUPFAM" id="SSF56752">
    <property type="entry name" value="D-aminoacid aminotransferase-like PLP-dependent enzymes"/>
    <property type="match status" value="1"/>
</dbReference>
<keyword evidence="4 9" id="KW-0808">Transferase</keyword>
<dbReference type="EMBL" id="CABFOC020000074">
    <property type="protein sequence ID" value="CAH0057770.1"/>
    <property type="molecule type" value="Genomic_DNA"/>
</dbReference>
<dbReference type="Gene3D" id="3.20.10.10">
    <property type="entry name" value="D-amino Acid Aminotransferase, subunit A, domain 2"/>
    <property type="match status" value="1"/>
</dbReference>
<evidence type="ECO:0000256" key="7">
    <source>
        <dbReference type="RuleBase" id="RU004106"/>
    </source>
</evidence>
<evidence type="ECO:0000256" key="10">
    <source>
        <dbReference type="SAM" id="MobiDB-lite"/>
    </source>
</evidence>
<protein>
    <recommendedName>
        <fullName evidence="9">Branched-chain-amino-acid aminotransferase</fullName>
        <ecNumber evidence="9">2.6.1.42</ecNumber>
    </recommendedName>
</protein>
<comment type="catalytic activity">
    <reaction evidence="9">
        <text>L-isoleucine + 2-oxoglutarate = (S)-3-methyl-2-oxopentanoate + L-glutamate</text>
        <dbReference type="Rhea" id="RHEA:24801"/>
        <dbReference type="ChEBI" id="CHEBI:16810"/>
        <dbReference type="ChEBI" id="CHEBI:29985"/>
        <dbReference type="ChEBI" id="CHEBI:35146"/>
        <dbReference type="ChEBI" id="CHEBI:58045"/>
        <dbReference type="EC" id="2.6.1.42"/>
    </reaction>
</comment>
<keyword evidence="12" id="KW-1185">Reference proteome</keyword>
<proteinExistence type="inferred from homology"/>
<dbReference type="GO" id="GO:0005739">
    <property type="term" value="C:mitochondrion"/>
    <property type="evidence" value="ECO:0007669"/>
    <property type="project" value="TreeGrafter"/>
</dbReference>
<comment type="catalytic activity">
    <reaction evidence="9">
        <text>L-valine + 2-oxoglutarate = 3-methyl-2-oxobutanoate + L-glutamate</text>
        <dbReference type="Rhea" id="RHEA:24813"/>
        <dbReference type="ChEBI" id="CHEBI:11851"/>
        <dbReference type="ChEBI" id="CHEBI:16810"/>
        <dbReference type="ChEBI" id="CHEBI:29985"/>
        <dbReference type="ChEBI" id="CHEBI:57762"/>
        <dbReference type="EC" id="2.6.1.42"/>
    </reaction>
</comment>
<evidence type="ECO:0000256" key="4">
    <source>
        <dbReference type="ARBA" id="ARBA00022679"/>
    </source>
</evidence>
<reference evidence="11 12" key="2">
    <citation type="submission" date="2021-10" db="EMBL/GenBank/DDBJ databases">
        <authorList>
            <person name="Piombo E."/>
        </authorList>
    </citation>
    <scope>NUCLEOTIDE SEQUENCE [LARGE SCALE GENOMIC DNA]</scope>
</reference>
<feature type="compositionally biased region" description="Low complexity" evidence="10">
    <location>
        <begin position="1"/>
        <end position="11"/>
    </location>
</feature>
<dbReference type="OrthoDB" id="1732691at2759"/>
<dbReference type="PROSITE" id="PS00770">
    <property type="entry name" value="AA_TRANSFER_CLASS_4"/>
    <property type="match status" value="1"/>
</dbReference>
<keyword evidence="9" id="KW-0100">Branched-chain amino acid biosynthesis</keyword>
<comment type="similarity">
    <text evidence="2 7">Belongs to the class-IV pyridoxal-phosphate-dependent aminotransferase family.</text>
</comment>
<dbReference type="Proteomes" id="UP000775872">
    <property type="component" value="Unassembled WGS sequence"/>
</dbReference>
<feature type="region of interest" description="Disordered" evidence="10">
    <location>
        <begin position="1"/>
        <end position="25"/>
    </location>
</feature>
<comment type="caution">
    <text evidence="11">The sequence shown here is derived from an EMBL/GenBank/DDBJ whole genome shotgun (WGS) entry which is preliminary data.</text>
</comment>
<evidence type="ECO:0000256" key="5">
    <source>
        <dbReference type="ARBA" id="ARBA00022898"/>
    </source>
</evidence>
<evidence type="ECO:0000256" key="1">
    <source>
        <dbReference type="ARBA" id="ARBA00001933"/>
    </source>
</evidence>
<evidence type="ECO:0000256" key="3">
    <source>
        <dbReference type="ARBA" id="ARBA00022576"/>
    </source>
</evidence>
<dbReference type="GO" id="GO:0009098">
    <property type="term" value="P:L-leucine biosynthetic process"/>
    <property type="evidence" value="ECO:0007669"/>
    <property type="project" value="TreeGrafter"/>
</dbReference>
<dbReference type="InterPro" id="IPR018300">
    <property type="entry name" value="Aminotrans_IV_CS"/>
</dbReference>
<name>A0A9N9ZMA4_9HYPO</name>
<dbReference type="InterPro" id="IPR043131">
    <property type="entry name" value="BCAT-like_N"/>
</dbReference>
<keyword evidence="5 8" id="KW-0663">Pyridoxal phosphate</keyword>
<dbReference type="InterPro" id="IPR036038">
    <property type="entry name" value="Aminotransferase-like"/>
</dbReference>
<dbReference type="PANTHER" id="PTHR11825:SF69">
    <property type="entry name" value="BRANCHED-CHAIN-AMINO-ACID AMINOTRANSFERASE"/>
    <property type="match status" value="1"/>
</dbReference>
<feature type="modified residue" description="N6-(pyridoxal phosphate)lysine" evidence="6">
    <location>
        <position position="229"/>
    </location>
</feature>
<evidence type="ECO:0000256" key="9">
    <source>
        <dbReference type="RuleBase" id="RU004517"/>
    </source>
</evidence>
<dbReference type="InterPro" id="IPR043132">
    <property type="entry name" value="BCAT-like_C"/>
</dbReference>
<dbReference type="PANTHER" id="PTHR11825">
    <property type="entry name" value="SUBGROUP IIII AMINOTRANSFERASE"/>
    <property type="match status" value="1"/>
</dbReference>
<dbReference type="AlphaFoldDB" id="A0A9N9ZMA4"/>
<reference evidence="12" key="1">
    <citation type="submission" date="2019-06" db="EMBL/GenBank/DDBJ databases">
        <authorList>
            <person name="Broberg M."/>
        </authorList>
    </citation>
    <scope>NUCLEOTIDE SEQUENCE [LARGE SCALE GENOMIC DNA]</scope>
</reference>
<gene>
    <name evidence="11" type="ORF">CSOL1703_00007560</name>
</gene>
<dbReference type="GO" id="GO:0009099">
    <property type="term" value="P:L-valine biosynthetic process"/>
    <property type="evidence" value="ECO:0007669"/>
    <property type="project" value="TreeGrafter"/>
</dbReference>